<dbReference type="RefSeq" id="WP_199640753.1">
    <property type="nucleotide sequence ID" value="NZ_JBEGIE010000049.1"/>
</dbReference>
<name>A0ABV3IFC1_9BACI</name>
<gene>
    <name evidence="1" type="ORF">MRBLBA1_003859</name>
</gene>
<evidence type="ECO:0000313" key="1">
    <source>
        <dbReference type="EMBL" id="MEV4912987.1"/>
    </source>
</evidence>
<dbReference type="SUPFAM" id="SSF55729">
    <property type="entry name" value="Acyl-CoA N-acyltransferases (Nat)"/>
    <property type="match status" value="1"/>
</dbReference>
<organism evidence="1 2">
    <name type="scientific">Bacillus proteolyticus</name>
    <dbReference type="NCBI Taxonomy" id="2026192"/>
    <lineage>
        <taxon>Bacteria</taxon>
        <taxon>Bacillati</taxon>
        <taxon>Bacillota</taxon>
        <taxon>Bacilli</taxon>
        <taxon>Bacillales</taxon>
        <taxon>Bacillaceae</taxon>
        <taxon>Bacillus</taxon>
        <taxon>Bacillus cereus group</taxon>
    </lineage>
</organism>
<dbReference type="EMBL" id="JBEGIE010000049">
    <property type="protein sequence ID" value="MEV4912987.1"/>
    <property type="molecule type" value="Genomic_DNA"/>
</dbReference>
<dbReference type="InterPro" id="IPR016181">
    <property type="entry name" value="Acyl_CoA_acyltransferase"/>
</dbReference>
<sequence length="216" mass="25429">MLKEMKKSIMKILFKKELYELHNKYQAQVDDFKRRIKADARLEIQDLEKIYKIPHRIFNFYKNAEIIGIKRNKEKEELFVFKKREGAFVYIRMCGESYLAINSFPKINAKILEKSHTRGYCLFIEDILITKENVGNGSIAMEYLIKVAKEIGVPCIKGSISPVDIGHFDRLEHFYKKFGFKVNFNEKRTGGNIMLELNDSDNREITLFKTKSPIEE</sequence>
<comment type="caution">
    <text evidence="1">The sequence shown here is derived from an EMBL/GenBank/DDBJ whole genome shotgun (WGS) entry which is preliminary data.</text>
</comment>
<dbReference type="Proteomes" id="UP001552502">
    <property type="component" value="Unassembled WGS sequence"/>
</dbReference>
<dbReference type="Gene3D" id="3.40.630.30">
    <property type="match status" value="1"/>
</dbReference>
<evidence type="ECO:0000313" key="2">
    <source>
        <dbReference type="Proteomes" id="UP001552502"/>
    </source>
</evidence>
<evidence type="ECO:0008006" key="3">
    <source>
        <dbReference type="Google" id="ProtNLM"/>
    </source>
</evidence>
<accession>A0ABV3IFC1</accession>
<proteinExistence type="predicted"/>
<reference evidence="1 2" key="1">
    <citation type="journal article" date="2023" name="Proc. Natl. Acad. Sci. U.S.A.">
        <title>Bacterial tolerance to host-exuded specialized metabolites structures the maize root microbiome.</title>
        <authorList>
            <person name="Thoenen L."/>
            <person name="Giroud C."/>
            <person name="Kreuzer M."/>
            <person name="Waelchli J."/>
            <person name="Gfeller V."/>
            <person name="Deslandes-Herold G."/>
            <person name="Mateo P."/>
            <person name="Robert C.A.M."/>
            <person name="Ahrens C.H."/>
            <person name="Rubio-Somoza I."/>
            <person name="Bruggmann R."/>
            <person name="Erb M."/>
            <person name="Schlaeppi K."/>
        </authorList>
    </citation>
    <scope>NUCLEOTIDE SEQUENCE [LARGE SCALE GENOMIC DNA]</scope>
    <source>
        <strain evidence="1 2">LBA1-1-1.1</strain>
    </source>
</reference>
<keyword evidence="2" id="KW-1185">Reference proteome</keyword>
<protein>
    <recommendedName>
        <fullName evidence="3">N-acetyltransferase domain-containing protein</fullName>
    </recommendedName>
</protein>